<sequence>MADTVRTWRRVQVALVAAAALALTGCGGATVGGGGGGGSGGGSGAPCGTVNLAVNPWVGYEADAAVYEYVAKNKLNCTVTKKDLKEQVSWAGFGTGEVDLILENWGHPDLTKQYITDQKTAVDLGPTGNKGIIGWYVPPWLAQAHPDILDWKNLNNYADQFKTSESGDKGQLLDGDPSYVTNDNALVTNLGLNFKVVQGGSETALIQSFRQAEAQKQFFIAYFYEPQWFFEEMKLARVSLPPYTEGCDADPAKVACDYPPYDLNKIASAKFAGSGSPAAELAKKFQWTNDDQNSVARSIAVDKLSDEEAAKKWVEANQDKVNAWLPAGTS</sequence>
<evidence type="ECO:0000313" key="3">
    <source>
        <dbReference type="EMBL" id="GAA5137816.1"/>
    </source>
</evidence>
<dbReference type="InterPro" id="IPR007210">
    <property type="entry name" value="ABC_Gly_betaine_transp_sub-bd"/>
</dbReference>
<evidence type="ECO:0000259" key="2">
    <source>
        <dbReference type="Pfam" id="PF04069"/>
    </source>
</evidence>
<dbReference type="RefSeq" id="WP_345611352.1">
    <property type="nucleotide sequence ID" value="NZ_BAABJO010000038.1"/>
</dbReference>
<organism evidence="3 4">
    <name type="scientific">Pseudonocardia adelaidensis</name>
    <dbReference type="NCBI Taxonomy" id="648754"/>
    <lineage>
        <taxon>Bacteria</taxon>
        <taxon>Bacillati</taxon>
        <taxon>Actinomycetota</taxon>
        <taxon>Actinomycetes</taxon>
        <taxon>Pseudonocardiales</taxon>
        <taxon>Pseudonocardiaceae</taxon>
        <taxon>Pseudonocardia</taxon>
    </lineage>
</organism>
<keyword evidence="4" id="KW-1185">Reference proteome</keyword>
<keyword evidence="1" id="KW-0732">Signal</keyword>
<name>A0ABP9NZN8_9PSEU</name>
<reference evidence="4" key="1">
    <citation type="journal article" date="2019" name="Int. J. Syst. Evol. Microbiol.">
        <title>The Global Catalogue of Microorganisms (GCM) 10K type strain sequencing project: providing services to taxonomists for standard genome sequencing and annotation.</title>
        <authorList>
            <consortium name="The Broad Institute Genomics Platform"/>
            <consortium name="The Broad Institute Genome Sequencing Center for Infectious Disease"/>
            <person name="Wu L."/>
            <person name="Ma J."/>
        </authorList>
    </citation>
    <scope>NUCLEOTIDE SEQUENCE [LARGE SCALE GENOMIC DNA]</scope>
    <source>
        <strain evidence="4">JCM 18302</strain>
    </source>
</reference>
<dbReference type="Gene3D" id="3.40.190.100">
    <property type="entry name" value="Glycine betaine-binding periplasmic protein, domain 2"/>
    <property type="match status" value="1"/>
</dbReference>
<dbReference type="Gene3D" id="3.40.190.10">
    <property type="entry name" value="Periplasmic binding protein-like II"/>
    <property type="match status" value="1"/>
</dbReference>
<evidence type="ECO:0000256" key="1">
    <source>
        <dbReference type="SAM" id="SignalP"/>
    </source>
</evidence>
<comment type="caution">
    <text evidence="3">The sequence shown here is derived from an EMBL/GenBank/DDBJ whole genome shotgun (WGS) entry which is preliminary data.</text>
</comment>
<evidence type="ECO:0000313" key="4">
    <source>
        <dbReference type="Proteomes" id="UP001500804"/>
    </source>
</evidence>
<dbReference type="Proteomes" id="UP001500804">
    <property type="component" value="Unassembled WGS sequence"/>
</dbReference>
<proteinExistence type="predicted"/>
<dbReference type="CDD" id="cd13643">
    <property type="entry name" value="PBP2_BCP_2"/>
    <property type="match status" value="1"/>
</dbReference>
<feature type="domain" description="ABC-type glycine betaine transport system substrate-binding" evidence="2">
    <location>
        <begin position="49"/>
        <end position="315"/>
    </location>
</feature>
<dbReference type="EMBL" id="BAABJO010000038">
    <property type="protein sequence ID" value="GAA5137816.1"/>
    <property type="molecule type" value="Genomic_DNA"/>
</dbReference>
<protein>
    <submittedName>
        <fullName evidence="3">ABC transporter substrate-binding protein</fullName>
    </submittedName>
</protein>
<accession>A0ABP9NZN8</accession>
<dbReference type="PROSITE" id="PS51257">
    <property type="entry name" value="PROKAR_LIPOPROTEIN"/>
    <property type="match status" value="1"/>
</dbReference>
<feature type="signal peptide" evidence="1">
    <location>
        <begin position="1"/>
        <end position="29"/>
    </location>
</feature>
<dbReference type="Pfam" id="PF04069">
    <property type="entry name" value="OpuAC"/>
    <property type="match status" value="1"/>
</dbReference>
<gene>
    <name evidence="3" type="ORF">GCM10023320_71280</name>
</gene>
<feature type="chain" id="PRO_5047358761" evidence="1">
    <location>
        <begin position="30"/>
        <end position="330"/>
    </location>
</feature>
<dbReference type="SUPFAM" id="SSF53850">
    <property type="entry name" value="Periplasmic binding protein-like II"/>
    <property type="match status" value="1"/>
</dbReference>